<dbReference type="Proteomes" id="UP001055013">
    <property type="component" value="Unassembled WGS sequence"/>
</dbReference>
<evidence type="ECO:0000313" key="2">
    <source>
        <dbReference type="Proteomes" id="UP001055013"/>
    </source>
</evidence>
<protein>
    <submittedName>
        <fullName evidence="1">Uncharacterized protein</fullName>
    </submittedName>
</protein>
<keyword evidence="2" id="KW-1185">Reference proteome</keyword>
<reference evidence="1" key="1">
    <citation type="submission" date="2021-09" db="EMBL/GenBank/DDBJ databases">
        <title>Isolation and characterization of 3-chlorobenzoate degrading bacteria from soils in Shizuoka.</title>
        <authorList>
            <person name="Ifat A."/>
            <person name="Ogawa N."/>
            <person name="Kimbara K."/>
            <person name="Moriuchi R."/>
            <person name="Dohra H."/>
            <person name="Shintani M."/>
        </authorList>
    </citation>
    <scope>NUCLEOTIDE SEQUENCE</scope>
    <source>
        <strain evidence="1">19CS2-2</strain>
    </source>
</reference>
<comment type="caution">
    <text evidence="1">The sequence shown here is derived from an EMBL/GenBank/DDBJ whole genome shotgun (WGS) entry which is preliminary data.</text>
</comment>
<sequence>MTDPRMDFASATVKVNPATRKSERKVFLLDYDGVLHRNGAYRTKRGIVSSDPSRIKLFEYADLLAELLEPYPDVQIVLATTWVKVLGFDRARDALPSEALRNRVVGATYHSRYSDSHLWYDIPRGQQVLRYVIRHRLVRWLALDDRPEGFDAVREHLVLCDPDKALGNPDTQLALAMAFEKAFADYATDNDGSIHS</sequence>
<dbReference type="EMBL" id="BPUR01000008">
    <property type="protein sequence ID" value="GJH18132.1"/>
    <property type="molecule type" value="Genomic_DNA"/>
</dbReference>
<gene>
    <name evidence="1" type="ORF">CBA19CS22_16340</name>
</gene>
<evidence type="ECO:0000313" key="1">
    <source>
        <dbReference type="EMBL" id="GJH18132.1"/>
    </source>
</evidence>
<organism evidence="1 2">
    <name type="scientific">Caballeronia novacaledonica</name>
    <dbReference type="NCBI Taxonomy" id="1544861"/>
    <lineage>
        <taxon>Bacteria</taxon>
        <taxon>Pseudomonadati</taxon>
        <taxon>Pseudomonadota</taxon>
        <taxon>Betaproteobacteria</taxon>
        <taxon>Burkholderiales</taxon>
        <taxon>Burkholderiaceae</taxon>
        <taxon>Caballeronia</taxon>
    </lineage>
</organism>
<proteinExistence type="predicted"/>
<accession>A0ACB5QT76</accession>
<name>A0ACB5QT76_9BURK</name>